<proteinExistence type="predicted"/>
<evidence type="ECO:0000256" key="2">
    <source>
        <dbReference type="SAM" id="SignalP"/>
    </source>
</evidence>
<feature type="region of interest" description="Disordered" evidence="1">
    <location>
        <begin position="140"/>
        <end position="159"/>
    </location>
</feature>
<feature type="compositionally biased region" description="Polar residues" evidence="1">
    <location>
        <begin position="150"/>
        <end position="159"/>
    </location>
</feature>
<reference evidence="4" key="1">
    <citation type="journal article" date="2019" name="Int. J. Syst. Evol. Microbiol.">
        <title>The Global Catalogue of Microorganisms (GCM) 10K type strain sequencing project: providing services to taxonomists for standard genome sequencing and annotation.</title>
        <authorList>
            <consortium name="The Broad Institute Genomics Platform"/>
            <consortium name="The Broad Institute Genome Sequencing Center for Infectious Disease"/>
            <person name="Wu L."/>
            <person name="Ma J."/>
        </authorList>
    </citation>
    <scope>NUCLEOTIDE SEQUENCE [LARGE SCALE GENOMIC DNA]</scope>
    <source>
        <strain evidence="4">CCM 8653</strain>
    </source>
</reference>
<gene>
    <name evidence="3" type="ORF">GCM10007368_22510</name>
</gene>
<feature type="signal peptide" evidence="2">
    <location>
        <begin position="1"/>
        <end position="34"/>
    </location>
</feature>
<organism evidence="3 4">
    <name type="scientific">Isoptericola cucumis</name>
    <dbReference type="NCBI Taxonomy" id="1776856"/>
    <lineage>
        <taxon>Bacteria</taxon>
        <taxon>Bacillati</taxon>
        <taxon>Actinomycetota</taxon>
        <taxon>Actinomycetes</taxon>
        <taxon>Micrococcales</taxon>
        <taxon>Promicromonosporaceae</taxon>
        <taxon>Isoptericola</taxon>
    </lineage>
</organism>
<name>A0ABQ2B7R5_9MICO</name>
<evidence type="ECO:0000313" key="4">
    <source>
        <dbReference type="Proteomes" id="UP000632535"/>
    </source>
</evidence>
<keyword evidence="2" id="KW-0732">Signal</keyword>
<feature type="chain" id="PRO_5046618655" evidence="2">
    <location>
        <begin position="35"/>
        <end position="213"/>
    </location>
</feature>
<protein>
    <submittedName>
        <fullName evidence="3">Uncharacterized protein</fullName>
    </submittedName>
</protein>
<dbReference type="Proteomes" id="UP000632535">
    <property type="component" value="Unassembled WGS sequence"/>
</dbReference>
<dbReference type="RefSeq" id="WP_188523810.1">
    <property type="nucleotide sequence ID" value="NZ_BMDG01000007.1"/>
</dbReference>
<evidence type="ECO:0000256" key="1">
    <source>
        <dbReference type="SAM" id="MobiDB-lite"/>
    </source>
</evidence>
<evidence type="ECO:0000313" key="3">
    <source>
        <dbReference type="EMBL" id="GGI08708.1"/>
    </source>
</evidence>
<keyword evidence="4" id="KW-1185">Reference proteome</keyword>
<accession>A0ABQ2B7R5</accession>
<comment type="caution">
    <text evidence="3">The sequence shown here is derived from an EMBL/GenBank/DDBJ whole genome shotgun (WGS) entry which is preliminary data.</text>
</comment>
<dbReference type="EMBL" id="BMDG01000007">
    <property type="protein sequence ID" value="GGI08708.1"/>
    <property type="molecule type" value="Genomic_DNA"/>
</dbReference>
<sequence length="213" mass="22763">MNHPMPARGRGRLVALVTAVTLLAAPLAVVPATAAAPTAAAATSATSLTIKKIGTKTAPYKKKATVKPRVTRKGKVSVKSATLTVAQHGKHIAKNKKKVALKAGTYRVRTNVTYRTYTIKPSTGAKVWSKDKVKTKAQKLVVKQGKKPSRTSPISQKNCPTWAPIKGNRTTAKKGDWIYHVPGGRYYKATAPEECFTTAAAARKAGYRASQNG</sequence>